<evidence type="ECO:0000313" key="2">
    <source>
        <dbReference type="EMBL" id="ATQ67916.1"/>
    </source>
</evidence>
<dbReference type="STRING" id="595536.GCA_000178815_03458"/>
<reference evidence="3" key="1">
    <citation type="submission" date="2017-10" db="EMBL/GenBank/DDBJ databases">
        <title>Completed PacBio SMRT sequence of Methylosinus trichosporium OB3b reveals presence of a third large plasmid.</title>
        <authorList>
            <person name="Charles T.C."/>
            <person name="Lynch M.D.J."/>
            <person name="Heil J.R."/>
            <person name="Cheng J."/>
        </authorList>
    </citation>
    <scope>NUCLEOTIDE SEQUENCE [LARGE SCALE GENOMIC DNA]</scope>
    <source>
        <strain evidence="3">OB3b</strain>
    </source>
</reference>
<evidence type="ECO:0000256" key="1">
    <source>
        <dbReference type="SAM" id="MobiDB-lite"/>
    </source>
</evidence>
<dbReference type="Proteomes" id="UP000230709">
    <property type="component" value="Chromosome"/>
</dbReference>
<dbReference type="EMBL" id="CP023737">
    <property type="protein sequence ID" value="ATQ67916.1"/>
    <property type="molecule type" value="Genomic_DNA"/>
</dbReference>
<proteinExistence type="predicted"/>
<feature type="compositionally biased region" description="Pro residues" evidence="1">
    <location>
        <begin position="7"/>
        <end position="20"/>
    </location>
</feature>
<gene>
    <name evidence="2" type="ORF">CQW49_08470</name>
</gene>
<dbReference type="AlphaFoldDB" id="A0A2D2CYW0"/>
<sequence>MSKPSSTPTPPQTIAPPPGPSLTEALRRLADEFEDSRRSASPDVAARRDDLEAVAQAIADADDLGAIGPGERLQIDSALADVRERGGSHAVLSKTTLAAIFATFPLPLAA</sequence>
<evidence type="ECO:0000313" key="3">
    <source>
        <dbReference type="Proteomes" id="UP000230709"/>
    </source>
</evidence>
<accession>A0A2D2CYW0</accession>
<dbReference type="KEGG" id="mtw:CQW49_08470"/>
<keyword evidence="3" id="KW-1185">Reference proteome</keyword>
<protein>
    <submittedName>
        <fullName evidence="2">Uncharacterized protein</fullName>
    </submittedName>
</protein>
<feature type="region of interest" description="Disordered" evidence="1">
    <location>
        <begin position="1"/>
        <end position="23"/>
    </location>
</feature>
<organism evidence="2 3">
    <name type="scientific">Methylosinus trichosporium (strain ATCC 35070 / NCIMB 11131 / UNIQEM 75 / OB3b)</name>
    <dbReference type="NCBI Taxonomy" id="595536"/>
    <lineage>
        <taxon>Bacteria</taxon>
        <taxon>Pseudomonadati</taxon>
        <taxon>Pseudomonadota</taxon>
        <taxon>Alphaproteobacteria</taxon>
        <taxon>Hyphomicrobiales</taxon>
        <taxon>Methylocystaceae</taxon>
        <taxon>Methylosinus</taxon>
    </lineage>
</organism>
<name>A0A2D2CYW0_METT3</name>